<dbReference type="Proteomes" id="UP000809440">
    <property type="component" value="Unassembled WGS sequence"/>
</dbReference>
<dbReference type="EMBL" id="JAFBXF010000012">
    <property type="protein sequence ID" value="MBM2418737.1"/>
    <property type="molecule type" value="Genomic_DNA"/>
</dbReference>
<evidence type="ECO:0000313" key="1">
    <source>
        <dbReference type="EMBL" id="MBM2414067.1"/>
    </source>
</evidence>
<organism evidence="1 3">
    <name type="scientific">Marivita cryptomonadis</name>
    <dbReference type="NCBI Taxonomy" id="505252"/>
    <lineage>
        <taxon>Bacteria</taxon>
        <taxon>Pseudomonadati</taxon>
        <taxon>Pseudomonadota</taxon>
        <taxon>Alphaproteobacteria</taxon>
        <taxon>Rhodobacterales</taxon>
        <taxon>Roseobacteraceae</taxon>
        <taxon>Marivita</taxon>
    </lineage>
</organism>
<evidence type="ECO:0000313" key="2">
    <source>
        <dbReference type="EMBL" id="MBM2418737.1"/>
    </source>
</evidence>
<sequence length="71" mass="7552">MGHDWIIDVLTDLKTFAVANDLDALAAKLDDTQLVAQAEIGSRGKGIDRGLLGTSAATGRRDRTIGVRRSS</sequence>
<dbReference type="Proteomes" id="UP000755667">
    <property type="component" value="Unassembled WGS sequence"/>
</dbReference>
<dbReference type="EMBL" id="JAFBXE010000012">
    <property type="protein sequence ID" value="MBM2414067.1"/>
    <property type="molecule type" value="Genomic_DNA"/>
</dbReference>
<protein>
    <submittedName>
        <fullName evidence="1">Uncharacterized protein</fullName>
    </submittedName>
</protein>
<dbReference type="AlphaFoldDB" id="A0A9Q2PDY9"/>
<gene>
    <name evidence="1" type="ORF">JQX41_17240</name>
    <name evidence="2" type="ORF">JQX48_17255</name>
</gene>
<name>A0A9Q2PDY9_9RHOB</name>
<dbReference type="RefSeq" id="WP_085628071.1">
    <property type="nucleotide sequence ID" value="NZ_JAFBWU010000012.1"/>
</dbReference>
<dbReference type="GeneID" id="62639798"/>
<accession>A0A9Q2PDY9</accession>
<keyword evidence="4" id="KW-1185">Reference proteome</keyword>
<evidence type="ECO:0000313" key="3">
    <source>
        <dbReference type="Proteomes" id="UP000755667"/>
    </source>
</evidence>
<reference evidence="1 4" key="1">
    <citation type="submission" date="2021-01" db="EMBL/GenBank/DDBJ databases">
        <title>Diatom-associated Roseobacters Show Island Model of Population Structure.</title>
        <authorList>
            <person name="Qu L."/>
            <person name="Feng X."/>
            <person name="Chen Y."/>
            <person name="Li L."/>
            <person name="Wang X."/>
            <person name="Hu Z."/>
            <person name="Wang H."/>
            <person name="Luo H."/>
        </authorList>
    </citation>
    <scope>NUCLEOTIDE SEQUENCE</scope>
    <source>
        <strain evidence="2 4">CC28-63</strain>
        <strain evidence="1">CC28-69</strain>
    </source>
</reference>
<comment type="caution">
    <text evidence="1">The sequence shown here is derived from an EMBL/GenBank/DDBJ whole genome shotgun (WGS) entry which is preliminary data.</text>
</comment>
<dbReference type="OrthoDB" id="7659348at2"/>
<proteinExistence type="predicted"/>
<evidence type="ECO:0000313" key="4">
    <source>
        <dbReference type="Proteomes" id="UP000809440"/>
    </source>
</evidence>